<comment type="similarity">
    <text evidence="1">Belongs to the DprA/Smf family.</text>
</comment>
<dbReference type="InterPro" id="IPR041614">
    <property type="entry name" value="DprA_WH"/>
</dbReference>
<dbReference type="AlphaFoldDB" id="A0A1Y3U963"/>
<feature type="domain" description="DprA winged helix" evidence="3">
    <location>
        <begin position="238"/>
        <end position="288"/>
    </location>
</feature>
<comment type="caution">
    <text evidence="4">The sequence shown here is derived from an EMBL/GenBank/DDBJ whole genome shotgun (WGS) entry which is preliminary data.</text>
</comment>
<dbReference type="InterPro" id="IPR003488">
    <property type="entry name" value="DprA"/>
</dbReference>
<dbReference type="Pfam" id="PF17782">
    <property type="entry name" value="WHD_DprA"/>
    <property type="match status" value="1"/>
</dbReference>
<organism evidence="4 5">
    <name type="scientific">Enorma massiliensis</name>
    <dbReference type="NCBI Taxonomy" id="1472761"/>
    <lineage>
        <taxon>Bacteria</taxon>
        <taxon>Bacillati</taxon>
        <taxon>Actinomycetota</taxon>
        <taxon>Coriobacteriia</taxon>
        <taxon>Coriobacteriales</taxon>
        <taxon>Coriobacteriaceae</taxon>
        <taxon>Enorma</taxon>
    </lineage>
</organism>
<dbReference type="eggNOG" id="COG0758">
    <property type="taxonomic scope" value="Bacteria"/>
</dbReference>
<evidence type="ECO:0000259" key="2">
    <source>
        <dbReference type="Pfam" id="PF02481"/>
    </source>
</evidence>
<evidence type="ECO:0000259" key="3">
    <source>
        <dbReference type="Pfam" id="PF17782"/>
    </source>
</evidence>
<dbReference type="PANTHER" id="PTHR43022:SF1">
    <property type="entry name" value="PROTEIN SMF"/>
    <property type="match status" value="1"/>
</dbReference>
<dbReference type="PANTHER" id="PTHR43022">
    <property type="entry name" value="PROTEIN SMF"/>
    <property type="match status" value="1"/>
</dbReference>
<keyword evidence="5" id="KW-1185">Reference proteome</keyword>
<dbReference type="InterPro" id="IPR057666">
    <property type="entry name" value="DrpA_SLOG"/>
</dbReference>
<dbReference type="STRING" id="1118060.GCA_000311845_01043"/>
<reference evidence="5" key="1">
    <citation type="submission" date="2017-04" db="EMBL/GenBank/DDBJ databases">
        <title>Function of individual gut microbiota members based on whole genome sequencing of pure cultures obtained from chicken caecum.</title>
        <authorList>
            <person name="Medvecky M."/>
            <person name="Cejkova D."/>
            <person name="Polansky O."/>
            <person name="Karasova D."/>
            <person name="Kubasova T."/>
            <person name="Cizek A."/>
            <person name="Rychlik I."/>
        </authorList>
    </citation>
    <scope>NUCLEOTIDE SEQUENCE [LARGE SCALE GENOMIC DNA]</scope>
    <source>
        <strain evidence="5">An70</strain>
    </source>
</reference>
<dbReference type="Gene3D" id="3.40.50.450">
    <property type="match status" value="1"/>
</dbReference>
<dbReference type="Pfam" id="PF02481">
    <property type="entry name" value="DNA_processg_A"/>
    <property type="match status" value="1"/>
</dbReference>
<dbReference type="EMBL" id="NFHO01000001">
    <property type="protein sequence ID" value="OUN44655.1"/>
    <property type="molecule type" value="Genomic_DNA"/>
</dbReference>
<gene>
    <name evidence="4" type="ORF">B5G21_00305</name>
</gene>
<dbReference type="InterPro" id="IPR036388">
    <property type="entry name" value="WH-like_DNA-bd_sf"/>
</dbReference>
<dbReference type="SUPFAM" id="SSF102405">
    <property type="entry name" value="MCP/YpsA-like"/>
    <property type="match status" value="1"/>
</dbReference>
<dbReference type="Gene3D" id="1.10.10.10">
    <property type="entry name" value="Winged helix-like DNA-binding domain superfamily/Winged helix DNA-binding domain"/>
    <property type="match status" value="1"/>
</dbReference>
<evidence type="ECO:0000313" key="4">
    <source>
        <dbReference type="EMBL" id="OUN44655.1"/>
    </source>
</evidence>
<evidence type="ECO:0000313" key="5">
    <source>
        <dbReference type="Proteomes" id="UP000196560"/>
    </source>
</evidence>
<sequence length="316" mass="33079">MGPTVKASRMAIERGSDSYPPGILDLANAPKRLYMLGNPEALQGPAIAIVGTRRPTPYGIALTELAAKLAVEAGITVVSGGAIGCDQAAGMKALACGGVHVVVLGCGADVIYPSSSRELIDKTLDAGGAVVSIAPWGTKPQRFLFPQRNRVIAALSEAVFIGEAGMPSGTFSTAEAAMELGREVLVAPGSVFSPESRGANYLISVGACCITDEESLEIALSRIFGVLRHPHGPLREVESADPREQRVLRGLAASPMRSEDIARLAGLDARGCLEFLSDLMISGRVEQLIDGRYALTKEVLHAMTAIGQNDGSSNQR</sequence>
<feature type="domain" description="Smf/DprA SLOG" evidence="2">
    <location>
        <begin position="14"/>
        <end position="216"/>
    </location>
</feature>
<evidence type="ECO:0000256" key="1">
    <source>
        <dbReference type="ARBA" id="ARBA00006525"/>
    </source>
</evidence>
<proteinExistence type="inferred from homology"/>
<dbReference type="GO" id="GO:0009294">
    <property type="term" value="P:DNA-mediated transformation"/>
    <property type="evidence" value="ECO:0007669"/>
    <property type="project" value="InterPro"/>
</dbReference>
<accession>A0A1Y3U963</accession>
<protein>
    <submittedName>
        <fullName evidence="4">DNA processing protein DprA</fullName>
    </submittedName>
</protein>
<dbReference type="Proteomes" id="UP000196560">
    <property type="component" value="Unassembled WGS sequence"/>
</dbReference>
<name>A0A1Y3U963_9ACTN</name>